<dbReference type="PANTHER" id="PTHR43884">
    <property type="entry name" value="ACYL-COA DEHYDROGENASE"/>
    <property type="match status" value="1"/>
</dbReference>
<evidence type="ECO:0000256" key="3">
    <source>
        <dbReference type="ARBA" id="ARBA00022630"/>
    </source>
</evidence>
<dbReference type="InterPro" id="IPR036250">
    <property type="entry name" value="AcylCo_DH-like_C"/>
</dbReference>
<accession>A0A2T1HYJ1</accession>
<dbReference type="InterPro" id="IPR013786">
    <property type="entry name" value="AcylCoA_DH/ox_N"/>
</dbReference>
<gene>
    <name evidence="7" type="ORF">SLNSH_02235</name>
</gene>
<dbReference type="AlphaFoldDB" id="A0A2T1HYJ1"/>
<sequence>MGFQEPATRLADAAPQDRSAYGLALNRRARRVAEIAARHADAVDREARFPREAVDAMKAEGLLGAMIPVAFGGEGASLADIAMVCSVLGQGCSSAGMIFAMHQIKASSLITHGAENPWHRAFMRRVATEQLLIASATTEAGIGGDLRNSVCAVEQDGGVFTLGKDATVISYGPQADALMVTARRNPDAPSSDQVMAVFTRDQYALHKTGGWDTLGMRGTCSEGFRFEGAAPVEQILPKPFAEIAAQSMLAHSHLLWGSVWSGIAGAALARAQAFVRADARRRPDATPPGALHLADAAAKLQGLHGALSSALRRYEEAKATEDGLSSMGYAVAINNVKLLASRTAVEVCQAAMQVAGIQGYRNDGAYSVGRFLRDAMSAPLMISNDRIVGNTAAMLLVSRLETDLVG</sequence>
<dbReference type="PANTHER" id="PTHR43884:SF12">
    <property type="entry name" value="ISOVALERYL-COA DEHYDROGENASE, MITOCHONDRIAL-RELATED"/>
    <property type="match status" value="1"/>
</dbReference>
<dbReference type="RefSeq" id="WP_106335027.1">
    <property type="nucleotide sequence ID" value="NZ_PVZS01000002.1"/>
</dbReference>
<dbReference type="InterPro" id="IPR046373">
    <property type="entry name" value="Acyl-CoA_Oxase/DH_mid-dom_sf"/>
</dbReference>
<dbReference type="Proteomes" id="UP000239772">
    <property type="component" value="Unassembled WGS sequence"/>
</dbReference>
<reference evidence="8" key="1">
    <citation type="submission" date="2018-03" db="EMBL/GenBank/DDBJ databases">
        <authorList>
            <person name="Sun L."/>
            <person name="Liu H."/>
            <person name="Chen W."/>
            <person name="Huang K."/>
            <person name="Liu W."/>
            <person name="Gao X."/>
        </authorList>
    </citation>
    <scope>NUCLEOTIDE SEQUENCE [LARGE SCALE GENOMIC DNA]</scope>
    <source>
        <strain evidence="8">SH9</strain>
    </source>
</reference>
<dbReference type="Gene3D" id="1.10.540.10">
    <property type="entry name" value="Acyl-CoA dehydrogenase/oxidase, N-terminal domain"/>
    <property type="match status" value="1"/>
</dbReference>
<dbReference type="InterPro" id="IPR009075">
    <property type="entry name" value="AcylCo_DH/oxidase_C"/>
</dbReference>
<comment type="similarity">
    <text evidence="2">Belongs to the acyl-CoA dehydrogenase family.</text>
</comment>
<name>A0A2T1HYJ1_9HYPH</name>
<dbReference type="GO" id="GO:0003995">
    <property type="term" value="F:acyl-CoA dehydrogenase activity"/>
    <property type="evidence" value="ECO:0007669"/>
    <property type="project" value="TreeGrafter"/>
</dbReference>
<dbReference type="EMBL" id="PVZS01000002">
    <property type="protein sequence ID" value="PSC06648.1"/>
    <property type="molecule type" value="Genomic_DNA"/>
</dbReference>
<evidence type="ECO:0000256" key="1">
    <source>
        <dbReference type="ARBA" id="ARBA00001974"/>
    </source>
</evidence>
<dbReference type="PIRSF" id="PIRSF016578">
    <property type="entry name" value="HsaA"/>
    <property type="match status" value="1"/>
</dbReference>
<evidence type="ECO:0000313" key="8">
    <source>
        <dbReference type="Proteomes" id="UP000239772"/>
    </source>
</evidence>
<evidence type="ECO:0000256" key="4">
    <source>
        <dbReference type="ARBA" id="ARBA00022827"/>
    </source>
</evidence>
<dbReference type="InterPro" id="IPR009100">
    <property type="entry name" value="AcylCoA_DH/oxidase_NM_dom_sf"/>
</dbReference>
<protein>
    <submittedName>
        <fullName evidence="7">Acyl-CoA dehydrogenase</fullName>
    </submittedName>
</protein>
<dbReference type="Gene3D" id="1.20.140.10">
    <property type="entry name" value="Butyryl-CoA Dehydrogenase, subunit A, domain 3"/>
    <property type="match status" value="1"/>
</dbReference>
<dbReference type="SUPFAM" id="SSF56645">
    <property type="entry name" value="Acyl-CoA dehydrogenase NM domain-like"/>
    <property type="match status" value="1"/>
</dbReference>
<dbReference type="Pfam" id="PF02771">
    <property type="entry name" value="Acyl-CoA_dh_N"/>
    <property type="match status" value="1"/>
</dbReference>
<keyword evidence="4" id="KW-0274">FAD</keyword>
<dbReference type="OrthoDB" id="2986495at2"/>
<comment type="cofactor">
    <cofactor evidence="1">
        <name>FAD</name>
        <dbReference type="ChEBI" id="CHEBI:57692"/>
    </cofactor>
</comment>
<dbReference type="SUPFAM" id="SSF47203">
    <property type="entry name" value="Acyl-CoA dehydrogenase C-terminal domain-like"/>
    <property type="match status" value="1"/>
</dbReference>
<evidence type="ECO:0000259" key="5">
    <source>
        <dbReference type="Pfam" id="PF00441"/>
    </source>
</evidence>
<proteinExistence type="inferred from homology"/>
<keyword evidence="8" id="KW-1185">Reference proteome</keyword>
<dbReference type="InterPro" id="IPR037069">
    <property type="entry name" value="AcylCoA_DH/ox_N_sf"/>
</dbReference>
<dbReference type="GO" id="GO:0050660">
    <property type="term" value="F:flavin adenine dinucleotide binding"/>
    <property type="evidence" value="ECO:0007669"/>
    <property type="project" value="InterPro"/>
</dbReference>
<organism evidence="7 8">
    <name type="scientific">Alsobacter soli</name>
    <dbReference type="NCBI Taxonomy" id="2109933"/>
    <lineage>
        <taxon>Bacteria</taxon>
        <taxon>Pseudomonadati</taxon>
        <taxon>Pseudomonadota</taxon>
        <taxon>Alphaproteobacteria</taxon>
        <taxon>Hyphomicrobiales</taxon>
        <taxon>Alsobacteraceae</taxon>
        <taxon>Alsobacter</taxon>
    </lineage>
</organism>
<keyword evidence="3" id="KW-0285">Flavoprotein</keyword>
<evidence type="ECO:0000256" key="2">
    <source>
        <dbReference type="ARBA" id="ARBA00009347"/>
    </source>
</evidence>
<evidence type="ECO:0000313" key="7">
    <source>
        <dbReference type="EMBL" id="PSC06648.1"/>
    </source>
</evidence>
<evidence type="ECO:0000259" key="6">
    <source>
        <dbReference type="Pfam" id="PF02771"/>
    </source>
</evidence>
<dbReference type="Pfam" id="PF00441">
    <property type="entry name" value="Acyl-CoA_dh_1"/>
    <property type="match status" value="1"/>
</dbReference>
<comment type="caution">
    <text evidence="7">The sequence shown here is derived from an EMBL/GenBank/DDBJ whole genome shotgun (WGS) entry which is preliminary data.</text>
</comment>
<feature type="domain" description="Acyl-CoA dehydrogenase/oxidase C-terminal" evidence="5">
    <location>
        <begin position="245"/>
        <end position="378"/>
    </location>
</feature>
<dbReference type="Gene3D" id="2.40.110.10">
    <property type="entry name" value="Butyryl-CoA Dehydrogenase, subunit A, domain 2"/>
    <property type="match status" value="1"/>
</dbReference>
<feature type="domain" description="Acyl-CoA dehydrogenase/oxidase N-terminal" evidence="6">
    <location>
        <begin position="28"/>
        <end position="115"/>
    </location>
</feature>